<dbReference type="EMBL" id="QLNI01000009">
    <property type="protein sequence ID" value="RAM02903.1"/>
    <property type="molecule type" value="Genomic_DNA"/>
</dbReference>
<proteinExistence type="predicted"/>
<dbReference type="Gene3D" id="3.10.20.30">
    <property type="match status" value="1"/>
</dbReference>
<dbReference type="InterPro" id="IPR012675">
    <property type="entry name" value="Beta-grasp_dom_sf"/>
</dbReference>
<accession>A0A328FIC4</accession>
<dbReference type="CDD" id="cd00565">
    <property type="entry name" value="Ubl_ThiS"/>
    <property type="match status" value="1"/>
</dbReference>
<dbReference type="OrthoDB" id="197113at2"/>
<evidence type="ECO:0000313" key="4">
    <source>
        <dbReference type="Proteomes" id="UP000293902"/>
    </source>
</evidence>
<dbReference type="Proteomes" id="UP000293902">
    <property type="component" value="Chromosome"/>
</dbReference>
<dbReference type="Proteomes" id="UP000248798">
    <property type="component" value="Unassembled WGS sequence"/>
</dbReference>
<organism evidence="2 3">
    <name type="scientific">Desulfobacter hydrogenophilus</name>
    <dbReference type="NCBI Taxonomy" id="2291"/>
    <lineage>
        <taxon>Bacteria</taxon>
        <taxon>Pseudomonadati</taxon>
        <taxon>Thermodesulfobacteriota</taxon>
        <taxon>Desulfobacteria</taxon>
        <taxon>Desulfobacterales</taxon>
        <taxon>Desulfobacteraceae</taxon>
        <taxon>Desulfobacter</taxon>
    </lineage>
</organism>
<gene>
    <name evidence="2" type="primary">thiS</name>
    <name evidence="2" type="ORF">DO021_05730</name>
    <name evidence="1" type="ORF">EYB58_01360</name>
</gene>
<dbReference type="PANTHER" id="PTHR34472">
    <property type="entry name" value="SULFUR CARRIER PROTEIN THIS"/>
    <property type="match status" value="1"/>
</dbReference>
<reference evidence="1 4" key="2">
    <citation type="submission" date="2019-02" db="EMBL/GenBank/DDBJ databases">
        <title>Complete genome sequence of Desulfobacter hydrogenophilus AcRS1.</title>
        <authorList>
            <person name="Marietou A."/>
            <person name="Lund M.B."/>
            <person name="Marshall I.P.G."/>
            <person name="Schreiber L."/>
            <person name="Jorgensen B."/>
        </authorList>
    </citation>
    <scope>NUCLEOTIDE SEQUENCE [LARGE SCALE GENOMIC DNA]</scope>
    <source>
        <strain evidence="1 4">AcRS1</strain>
    </source>
</reference>
<evidence type="ECO:0000313" key="2">
    <source>
        <dbReference type="EMBL" id="RAM02903.1"/>
    </source>
</evidence>
<evidence type="ECO:0000313" key="3">
    <source>
        <dbReference type="Proteomes" id="UP000248798"/>
    </source>
</evidence>
<sequence>MNIFVNGKQECIESCTLAQLIAWKKLDAGALVIELNQQIIKQEFWPTTELQDKDRLEMLSFVGGG</sequence>
<dbReference type="InterPro" id="IPR010035">
    <property type="entry name" value="Thi_S"/>
</dbReference>
<dbReference type="RefSeq" id="WP_111954618.1">
    <property type="nucleotide sequence ID" value="NZ_CP036313.1"/>
</dbReference>
<reference evidence="2 3" key="1">
    <citation type="submission" date="2018-06" db="EMBL/GenBank/DDBJ databases">
        <title>Complete Genome Sequence of Desulfobacter hydrogenophilus (DSM3380).</title>
        <authorList>
            <person name="Marietou A."/>
            <person name="Schreiber L."/>
            <person name="Marshall I."/>
            <person name="Jorgensen B."/>
        </authorList>
    </citation>
    <scope>NUCLEOTIDE SEQUENCE [LARGE SCALE GENOMIC DNA]</scope>
    <source>
        <strain evidence="2 3">DSM 3380</strain>
    </source>
</reference>
<dbReference type="PANTHER" id="PTHR34472:SF1">
    <property type="entry name" value="SULFUR CARRIER PROTEIN THIS"/>
    <property type="match status" value="1"/>
</dbReference>
<dbReference type="InterPro" id="IPR003749">
    <property type="entry name" value="ThiS/MoaD-like"/>
</dbReference>
<dbReference type="InterPro" id="IPR016155">
    <property type="entry name" value="Mopterin_synth/thiamin_S_b"/>
</dbReference>
<evidence type="ECO:0000313" key="1">
    <source>
        <dbReference type="EMBL" id="QBH11690.1"/>
    </source>
</evidence>
<protein>
    <submittedName>
        <fullName evidence="1">Sulfur carrier protein ThiS</fullName>
    </submittedName>
    <submittedName>
        <fullName evidence="2">Thiamine biosynthesis protein ThiS</fullName>
    </submittedName>
</protein>
<dbReference type="Pfam" id="PF02597">
    <property type="entry name" value="ThiS"/>
    <property type="match status" value="1"/>
</dbReference>
<name>A0A328FIC4_9BACT</name>
<keyword evidence="4" id="KW-1185">Reference proteome</keyword>
<dbReference type="AlphaFoldDB" id="A0A328FIC4"/>
<dbReference type="SUPFAM" id="SSF54285">
    <property type="entry name" value="MoaD/ThiS"/>
    <property type="match status" value="1"/>
</dbReference>
<dbReference type="EMBL" id="CP036313">
    <property type="protein sequence ID" value="QBH11690.1"/>
    <property type="molecule type" value="Genomic_DNA"/>
</dbReference>
<dbReference type="NCBIfam" id="TIGR01683">
    <property type="entry name" value="thiS"/>
    <property type="match status" value="1"/>
</dbReference>